<keyword evidence="3" id="KW-1185">Reference proteome</keyword>
<organism evidence="2 3">
    <name type="scientific">Lentzea albidocapillata</name>
    <dbReference type="NCBI Taxonomy" id="40571"/>
    <lineage>
        <taxon>Bacteria</taxon>
        <taxon>Bacillati</taxon>
        <taxon>Actinomycetota</taxon>
        <taxon>Actinomycetes</taxon>
        <taxon>Pseudonocardiales</taxon>
        <taxon>Pseudonocardiaceae</taxon>
        <taxon>Lentzea</taxon>
    </lineage>
</organism>
<dbReference type="STRING" id="40571.SAMN05660733_05757"/>
<reference evidence="3" key="1">
    <citation type="submission" date="2017-04" db="EMBL/GenBank/DDBJ databases">
        <authorList>
            <person name="Varghese N."/>
            <person name="Submissions S."/>
        </authorList>
    </citation>
    <scope>NUCLEOTIDE SEQUENCE [LARGE SCALE GENOMIC DNA]</scope>
    <source>
        <strain evidence="3">DSM 44073</strain>
    </source>
</reference>
<proteinExistence type="predicted"/>
<feature type="region of interest" description="Disordered" evidence="1">
    <location>
        <begin position="1"/>
        <end position="42"/>
    </location>
</feature>
<dbReference type="RefSeq" id="WP_030481496.1">
    <property type="nucleotide sequence ID" value="NZ_FWYC01000013.1"/>
</dbReference>
<gene>
    <name evidence="2" type="ORF">SAMN05660733_05757</name>
</gene>
<feature type="region of interest" description="Disordered" evidence="1">
    <location>
        <begin position="131"/>
        <end position="156"/>
    </location>
</feature>
<dbReference type="Pfam" id="PF13576">
    <property type="entry name" value="Pentapeptide_3"/>
    <property type="match status" value="1"/>
</dbReference>
<accession>A0A1W2FDS7</accession>
<dbReference type="eggNOG" id="COG1357">
    <property type="taxonomic scope" value="Bacteria"/>
</dbReference>
<dbReference type="OrthoDB" id="8440251at2"/>
<name>A0A1W2FDS7_9PSEU</name>
<feature type="compositionally biased region" description="Gly residues" evidence="1">
    <location>
        <begin position="147"/>
        <end position="156"/>
    </location>
</feature>
<dbReference type="AlphaFoldDB" id="A0A1W2FDS7"/>
<dbReference type="Proteomes" id="UP000192840">
    <property type="component" value="Unassembled WGS sequence"/>
</dbReference>
<evidence type="ECO:0000313" key="3">
    <source>
        <dbReference type="Proteomes" id="UP000192840"/>
    </source>
</evidence>
<dbReference type="EMBL" id="FWYC01000013">
    <property type="protein sequence ID" value="SMD19964.1"/>
    <property type="molecule type" value="Genomic_DNA"/>
</dbReference>
<protein>
    <recommendedName>
        <fullName evidence="4">Pentapeptide repeat-containing protein</fullName>
    </recommendedName>
</protein>
<sequence length="156" mass="17006">MTQIRPLQRSPGLRIAASAAAHRAAPTRPQTTTGDEQRRQEREVRLTAQRLLSRHLRLDDSPKHSVDTFWPDIDLDLTGATLIDLNLTGCLINTARFDGASFTGHVMFDKVSFAGHAEFDKATFRIPPQADGARFEEGVPPELQDAGTGGDEAGAT</sequence>
<dbReference type="InterPro" id="IPR001646">
    <property type="entry name" value="5peptide_repeat"/>
</dbReference>
<evidence type="ECO:0000256" key="1">
    <source>
        <dbReference type="SAM" id="MobiDB-lite"/>
    </source>
</evidence>
<evidence type="ECO:0008006" key="4">
    <source>
        <dbReference type="Google" id="ProtNLM"/>
    </source>
</evidence>
<evidence type="ECO:0000313" key="2">
    <source>
        <dbReference type="EMBL" id="SMD19964.1"/>
    </source>
</evidence>
<dbReference type="Gene3D" id="2.160.20.80">
    <property type="entry name" value="E3 ubiquitin-protein ligase SopA"/>
    <property type="match status" value="1"/>
</dbReference>